<organism evidence="3 4">
    <name type="scientific">Aquabacter spiritensis</name>
    <dbReference type="NCBI Taxonomy" id="933073"/>
    <lineage>
        <taxon>Bacteria</taxon>
        <taxon>Pseudomonadati</taxon>
        <taxon>Pseudomonadota</taxon>
        <taxon>Alphaproteobacteria</taxon>
        <taxon>Hyphomicrobiales</taxon>
        <taxon>Xanthobacteraceae</taxon>
        <taxon>Aquabacter</taxon>
    </lineage>
</organism>
<dbReference type="AlphaFoldDB" id="A0A4R3M474"/>
<protein>
    <submittedName>
        <fullName evidence="3">Tripartite tricarboxylate transporter TctB family protein</fullName>
    </submittedName>
</protein>
<feature type="transmembrane region" description="Helical" evidence="1">
    <location>
        <begin position="100"/>
        <end position="118"/>
    </location>
</feature>
<feature type="transmembrane region" description="Helical" evidence="1">
    <location>
        <begin position="76"/>
        <end position="94"/>
    </location>
</feature>
<feature type="transmembrane region" description="Helical" evidence="1">
    <location>
        <begin position="12"/>
        <end position="30"/>
    </location>
</feature>
<dbReference type="Pfam" id="PF07331">
    <property type="entry name" value="TctB"/>
    <property type="match status" value="1"/>
</dbReference>
<gene>
    <name evidence="3" type="ORF">EDC64_103251</name>
</gene>
<evidence type="ECO:0000259" key="2">
    <source>
        <dbReference type="Pfam" id="PF07331"/>
    </source>
</evidence>
<evidence type="ECO:0000313" key="3">
    <source>
        <dbReference type="EMBL" id="TCT06147.1"/>
    </source>
</evidence>
<name>A0A4R3M474_9HYPH</name>
<comment type="caution">
    <text evidence="3">The sequence shown here is derived from an EMBL/GenBank/DDBJ whole genome shotgun (WGS) entry which is preliminary data.</text>
</comment>
<keyword evidence="1" id="KW-0812">Transmembrane</keyword>
<reference evidence="3 4" key="1">
    <citation type="submission" date="2019-03" db="EMBL/GenBank/DDBJ databases">
        <title>Genomic Encyclopedia of Type Strains, Phase IV (KMG-IV): sequencing the most valuable type-strain genomes for metagenomic binning, comparative biology and taxonomic classification.</title>
        <authorList>
            <person name="Goeker M."/>
        </authorList>
    </citation>
    <scope>NUCLEOTIDE SEQUENCE [LARGE SCALE GENOMIC DNA]</scope>
    <source>
        <strain evidence="3 4">DSM 9035</strain>
    </source>
</reference>
<sequence length="151" mass="15912">MPNLAGLLRRTEFLSGLFILILGGVCHLAVGDLEIGTAQEMGPGYVPLALAWLILLTGAAMTFGGLWDGREVQEAVHWRPLVAISGAVVIFGLLVDRYGIVLAVVAATLVASFASPITRHRETPALCAVLALFGALAFVKGLGLAIPIWPR</sequence>
<evidence type="ECO:0000313" key="4">
    <source>
        <dbReference type="Proteomes" id="UP000294664"/>
    </source>
</evidence>
<evidence type="ECO:0000256" key="1">
    <source>
        <dbReference type="SAM" id="Phobius"/>
    </source>
</evidence>
<proteinExistence type="predicted"/>
<keyword evidence="4" id="KW-1185">Reference proteome</keyword>
<keyword evidence="1" id="KW-1133">Transmembrane helix</keyword>
<feature type="domain" description="DUF1468" evidence="2">
    <location>
        <begin position="14"/>
        <end position="147"/>
    </location>
</feature>
<feature type="transmembrane region" description="Helical" evidence="1">
    <location>
        <begin position="50"/>
        <end position="69"/>
    </location>
</feature>
<feature type="transmembrane region" description="Helical" evidence="1">
    <location>
        <begin position="125"/>
        <end position="149"/>
    </location>
</feature>
<dbReference type="InterPro" id="IPR009936">
    <property type="entry name" value="DUF1468"/>
</dbReference>
<dbReference type="RefSeq" id="WP_165933675.1">
    <property type="nucleotide sequence ID" value="NZ_SMAI01000003.1"/>
</dbReference>
<accession>A0A4R3M474</accession>
<keyword evidence="1" id="KW-0472">Membrane</keyword>
<dbReference type="EMBL" id="SMAI01000003">
    <property type="protein sequence ID" value="TCT06147.1"/>
    <property type="molecule type" value="Genomic_DNA"/>
</dbReference>
<dbReference type="Proteomes" id="UP000294664">
    <property type="component" value="Unassembled WGS sequence"/>
</dbReference>